<protein>
    <submittedName>
        <fullName evidence="2">Uncharacterized protein</fullName>
    </submittedName>
</protein>
<accession>A0A4U5P6Z0</accession>
<name>A0A4U5P6Z0_STECR</name>
<comment type="caution">
    <text evidence="2">The sequence shown here is derived from an EMBL/GenBank/DDBJ whole genome shotgun (WGS) entry which is preliminary data.</text>
</comment>
<reference evidence="2" key="2">
    <citation type="journal article" date="2015" name="Genome Biol.">
        <title>Comparative genomics of Steinernema reveals deeply conserved gene regulatory networks.</title>
        <authorList>
            <person name="Dillman A.R."/>
            <person name="Macchietto M."/>
            <person name="Porter C.F."/>
            <person name="Rogers A."/>
            <person name="Williams B."/>
            <person name="Antoshechkin I."/>
            <person name="Lee M.M."/>
            <person name="Goodwin Z."/>
            <person name="Lu X."/>
            <person name="Lewis E.E."/>
            <person name="Goodrich-Blair H."/>
            <person name="Stock S.P."/>
            <person name="Adams B.J."/>
            <person name="Sternberg P.W."/>
            <person name="Mortazavi A."/>
        </authorList>
    </citation>
    <scope>NUCLEOTIDE SEQUENCE [LARGE SCALE GENOMIC DNA]</scope>
    <source>
        <strain evidence="2">ALL</strain>
    </source>
</reference>
<feature type="region of interest" description="Disordered" evidence="1">
    <location>
        <begin position="190"/>
        <end position="224"/>
    </location>
</feature>
<reference evidence="2" key="3">
    <citation type="journal article" date="2019" name="G3 (Bethesda)">
        <title>Hybrid Assembly of the Genome of the Entomopathogenic Nematode Steinernema carpocapsae Identifies the X-Chromosome.</title>
        <authorList>
            <person name="Serra L."/>
            <person name="Macchietto M."/>
            <person name="Macias-Munoz A."/>
            <person name="McGill C.J."/>
            <person name="Rodriguez I.M."/>
            <person name="Rodriguez B."/>
            <person name="Murad R."/>
            <person name="Mortazavi A."/>
        </authorList>
    </citation>
    <scope>NUCLEOTIDE SEQUENCE</scope>
    <source>
        <strain evidence="2">ALL</strain>
    </source>
</reference>
<feature type="compositionally biased region" description="Acidic residues" evidence="1">
    <location>
        <begin position="207"/>
        <end position="224"/>
    </location>
</feature>
<gene>
    <name evidence="2" type="ORF">L596_006831</name>
</gene>
<reference evidence="2" key="1">
    <citation type="submission" date="2013-11" db="EMBL/GenBank/DDBJ databases">
        <authorList>
            <person name="Sternberg P."/>
            <person name="Dillman A."/>
            <person name="Macchietto M."/>
        </authorList>
    </citation>
    <scope>NUCLEOTIDE SEQUENCE</scope>
    <source>
        <strain evidence="2">ALL</strain>
    </source>
</reference>
<evidence type="ECO:0000313" key="2">
    <source>
        <dbReference type="EMBL" id="TKR92117.1"/>
    </source>
</evidence>
<dbReference type="AlphaFoldDB" id="A0A4U5P6Z0"/>
<dbReference type="OrthoDB" id="5842693at2759"/>
<evidence type="ECO:0000256" key="1">
    <source>
        <dbReference type="SAM" id="MobiDB-lite"/>
    </source>
</evidence>
<proteinExistence type="predicted"/>
<organism evidence="2">
    <name type="scientific">Steinernema carpocapsae</name>
    <name type="common">Entomopathogenic nematode</name>
    <dbReference type="NCBI Taxonomy" id="34508"/>
    <lineage>
        <taxon>Eukaryota</taxon>
        <taxon>Metazoa</taxon>
        <taxon>Ecdysozoa</taxon>
        <taxon>Nematoda</taxon>
        <taxon>Chromadorea</taxon>
        <taxon>Rhabditida</taxon>
        <taxon>Tylenchina</taxon>
        <taxon>Panagrolaimomorpha</taxon>
        <taxon>Strongyloidoidea</taxon>
        <taxon>Steinernematidae</taxon>
        <taxon>Steinernema</taxon>
    </lineage>
</organism>
<sequence length="224" mass="26034">MSLELLQKSLDLVNEGDGIDIGKKKIKKKQSARKRMIEDGKRLLKSVDLDREFDLETCEVVRKKKKKTNNRQQGAEHSAKLAKEGISYVDQARNQRPPDLLKRNLKYMKYVEQRRVDDDIMAQITKHHLKSADRRKKLVKEICDRRDGNFHKKQRGSKSIFSEEDFKNASGPMAHVLNRNSNKVELDKFTGKPIGKTKQEAEPIFNDFDDKDVDDFQDEDGTFL</sequence>
<dbReference type="EMBL" id="AZBU02000002">
    <property type="protein sequence ID" value="TKR92117.1"/>
    <property type="molecule type" value="Genomic_DNA"/>
</dbReference>